<keyword evidence="4" id="KW-1185">Reference proteome</keyword>
<protein>
    <recommendedName>
        <fullName evidence="2">Nephrocystin 3-like N-terminal domain-containing protein</fullName>
    </recommendedName>
</protein>
<feature type="domain" description="Nephrocystin 3-like N-terminal" evidence="2">
    <location>
        <begin position="254"/>
        <end position="432"/>
    </location>
</feature>
<proteinExistence type="predicted"/>
<dbReference type="InterPro" id="IPR056884">
    <property type="entry name" value="NPHP3-like_N"/>
</dbReference>
<dbReference type="EMBL" id="JAQQPM010000001">
    <property type="protein sequence ID" value="KAK2066715.1"/>
    <property type="molecule type" value="Genomic_DNA"/>
</dbReference>
<comment type="caution">
    <text evidence="3">The sequence shown here is derived from an EMBL/GenBank/DDBJ whole genome shotgun (WGS) entry which is preliminary data.</text>
</comment>
<evidence type="ECO:0000259" key="2">
    <source>
        <dbReference type="Pfam" id="PF24883"/>
    </source>
</evidence>
<dbReference type="PANTHER" id="PTHR10039">
    <property type="entry name" value="AMELOGENIN"/>
    <property type="match status" value="1"/>
</dbReference>
<dbReference type="AlphaFoldDB" id="A0AAD9HXC6"/>
<dbReference type="PANTHER" id="PTHR10039:SF5">
    <property type="entry name" value="NACHT DOMAIN-CONTAINING PROTEIN"/>
    <property type="match status" value="1"/>
</dbReference>
<keyword evidence="1" id="KW-0677">Repeat</keyword>
<evidence type="ECO:0000256" key="1">
    <source>
        <dbReference type="ARBA" id="ARBA00022737"/>
    </source>
</evidence>
<organism evidence="3 4">
    <name type="scientific">Phyllachora maydis</name>
    <dbReference type="NCBI Taxonomy" id="1825666"/>
    <lineage>
        <taxon>Eukaryota</taxon>
        <taxon>Fungi</taxon>
        <taxon>Dikarya</taxon>
        <taxon>Ascomycota</taxon>
        <taxon>Pezizomycotina</taxon>
        <taxon>Sordariomycetes</taxon>
        <taxon>Sordariomycetidae</taxon>
        <taxon>Phyllachorales</taxon>
        <taxon>Phyllachoraceae</taxon>
        <taxon>Phyllachora</taxon>
    </lineage>
</organism>
<name>A0AAD9HXC6_9PEZI</name>
<dbReference type="InterPro" id="IPR027417">
    <property type="entry name" value="P-loop_NTPase"/>
</dbReference>
<sequence length="552" mass="61732">MDPITAIGLISGIISFVDTAAKIIKLARVIYDSVEGSPEEMAARSEVSADMFLMSQLLARPSQAAVTPDPDEQSLVALAGRCAALSATIIEEVDSLKPKRPGSKTGVLRAALKMLRVEPKIKDLESQRQRCRDQLNIHILALSNRDIKTLMESLRQDGIKLTQIDGSMRQLRSALAEIEVQTLSEKALKQLGDILHIGQDVLDQIAQERILQGVKGGFEDMDYRYQAVDRPYGNTFEWVWNADGDGNSSPSVKIIQWMLSDSGIFHLCGKIGSGKSTLMKKLCDHVKTRAALQKWADANGERELVMANFFFYALGTDARQKSVLGLYRTLLHQILARSPGFTPHVFPDQWNKALSQPTLQTAISILDDEITTAFERLARYHDAFSVGKYCFALFVDGLDEYEETTSIDRREMVKLLTDLANNKTFKICVSSRPENPFLDLFDEGSRVYLHDLTKTDLIEYVEGKLQDVDSSDERQQLASAITSKAEGVFLWVVLVIQRIRSQGILSRARDYDQHLHPEQADFIDSSFDSLEALSQLRAANYPSHGYQGCCQC</sequence>
<reference evidence="3" key="1">
    <citation type="journal article" date="2023" name="Mol. Plant Microbe Interact.">
        <title>Elucidating the Obligate Nature and Biological Capacity of an Invasive Fungal Corn Pathogen.</title>
        <authorList>
            <person name="MacCready J.S."/>
            <person name="Roggenkamp E.M."/>
            <person name="Gdanetz K."/>
            <person name="Chilvers M.I."/>
        </authorList>
    </citation>
    <scope>NUCLEOTIDE SEQUENCE</scope>
    <source>
        <strain evidence="3">PM02</strain>
    </source>
</reference>
<dbReference type="Proteomes" id="UP001217918">
    <property type="component" value="Unassembled WGS sequence"/>
</dbReference>
<evidence type="ECO:0000313" key="4">
    <source>
        <dbReference type="Proteomes" id="UP001217918"/>
    </source>
</evidence>
<dbReference type="Gene3D" id="3.40.50.300">
    <property type="entry name" value="P-loop containing nucleotide triphosphate hydrolases"/>
    <property type="match status" value="1"/>
</dbReference>
<dbReference type="SUPFAM" id="SSF52540">
    <property type="entry name" value="P-loop containing nucleoside triphosphate hydrolases"/>
    <property type="match status" value="1"/>
</dbReference>
<dbReference type="Pfam" id="PF24883">
    <property type="entry name" value="NPHP3_N"/>
    <property type="match status" value="1"/>
</dbReference>
<evidence type="ECO:0000313" key="3">
    <source>
        <dbReference type="EMBL" id="KAK2066715.1"/>
    </source>
</evidence>
<gene>
    <name evidence="3" type="ORF">P8C59_000506</name>
</gene>
<accession>A0AAD9HXC6</accession>